<gene>
    <name evidence="2" type="ORF">MA20_13855</name>
</gene>
<name>A0A0A3YY19_BRAJP</name>
<feature type="chain" id="PRO_5002005601" evidence="1">
    <location>
        <begin position="24"/>
        <end position="82"/>
    </location>
</feature>
<accession>A0A0A3YY19</accession>
<protein>
    <submittedName>
        <fullName evidence="2">Uncharacterized protein</fullName>
    </submittedName>
</protein>
<dbReference type="RefSeq" id="WP_028155790.1">
    <property type="nucleotide sequence ID" value="NZ_CP126005.1"/>
</dbReference>
<dbReference type="Proteomes" id="UP000030377">
    <property type="component" value="Unassembled WGS sequence"/>
</dbReference>
<evidence type="ECO:0000313" key="2">
    <source>
        <dbReference type="EMBL" id="KGT78498.1"/>
    </source>
</evidence>
<evidence type="ECO:0000256" key="1">
    <source>
        <dbReference type="SAM" id="SignalP"/>
    </source>
</evidence>
<reference evidence="2 3" key="1">
    <citation type="submission" date="2014-09" db="EMBL/GenBank/DDBJ databases">
        <title>Draft genome of Bradyrhizobium japonicum Is-34.</title>
        <authorList>
            <person name="Tsurumaru H."/>
            <person name="Yamakawa T."/>
            <person name="Hashimoto S."/>
            <person name="Okizaki K."/>
            <person name="Kanesaki Y."/>
            <person name="Yoshikawa H."/>
            <person name="Yajima S."/>
        </authorList>
    </citation>
    <scope>NUCLEOTIDE SEQUENCE [LARGE SCALE GENOMIC DNA]</scope>
    <source>
        <strain evidence="2 3">Is-34</strain>
    </source>
</reference>
<feature type="signal peptide" evidence="1">
    <location>
        <begin position="1"/>
        <end position="23"/>
    </location>
</feature>
<organism evidence="2 3">
    <name type="scientific">Bradyrhizobium japonicum</name>
    <dbReference type="NCBI Taxonomy" id="375"/>
    <lineage>
        <taxon>Bacteria</taxon>
        <taxon>Pseudomonadati</taxon>
        <taxon>Pseudomonadota</taxon>
        <taxon>Alphaproteobacteria</taxon>
        <taxon>Hyphomicrobiales</taxon>
        <taxon>Nitrobacteraceae</taxon>
        <taxon>Bradyrhizobium</taxon>
    </lineage>
</organism>
<dbReference type="AlphaFoldDB" id="A0A0A3YY19"/>
<keyword evidence="1" id="KW-0732">Signal</keyword>
<proteinExistence type="predicted"/>
<comment type="caution">
    <text evidence="2">The sequence shown here is derived from an EMBL/GenBank/DDBJ whole genome shotgun (WGS) entry which is preliminary data.</text>
</comment>
<evidence type="ECO:0000313" key="3">
    <source>
        <dbReference type="Proteomes" id="UP000030377"/>
    </source>
</evidence>
<dbReference type="EMBL" id="JRPN01000014">
    <property type="protein sequence ID" value="KGT78498.1"/>
    <property type="molecule type" value="Genomic_DNA"/>
</dbReference>
<sequence length="82" mass="8393">MTTLKLLSTGLIAAAVLGGPVMAREHHAAMRQPAMTTDTAAPGAPFYQQDGRLCVPAPRVGAFATAPWTGNNVPCEPGTGGF</sequence>